<evidence type="ECO:0000256" key="5">
    <source>
        <dbReference type="SAM" id="MobiDB-lite"/>
    </source>
</evidence>
<dbReference type="Pfam" id="PF07690">
    <property type="entry name" value="MFS_1"/>
    <property type="match status" value="1"/>
</dbReference>
<keyword evidence="4 6" id="KW-0472">Membrane</keyword>
<feature type="domain" description="Major facilitator superfamily (MFS) profile" evidence="7">
    <location>
        <begin position="1"/>
        <end position="291"/>
    </location>
</feature>
<feature type="transmembrane region" description="Helical" evidence="6">
    <location>
        <begin position="237"/>
        <end position="255"/>
    </location>
</feature>
<keyword evidence="2 6" id="KW-0812">Transmembrane</keyword>
<dbReference type="InParanoid" id="H0EZI1"/>
<evidence type="ECO:0000256" key="3">
    <source>
        <dbReference type="ARBA" id="ARBA00022989"/>
    </source>
</evidence>
<dbReference type="PANTHER" id="PTHR23501:SF198">
    <property type="entry name" value="AZOLE RESISTANCE PROTEIN 1-RELATED"/>
    <property type="match status" value="1"/>
</dbReference>
<evidence type="ECO:0000313" key="8">
    <source>
        <dbReference type="EMBL" id="EHK96068.1"/>
    </source>
</evidence>
<dbReference type="SUPFAM" id="SSF103473">
    <property type="entry name" value="MFS general substrate transporter"/>
    <property type="match status" value="1"/>
</dbReference>
<dbReference type="HOGENOM" id="CLU_956601_0_0_1"/>
<evidence type="ECO:0000259" key="7">
    <source>
        <dbReference type="PROSITE" id="PS50850"/>
    </source>
</evidence>
<evidence type="ECO:0000256" key="6">
    <source>
        <dbReference type="SAM" id="Phobius"/>
    </source>
</evidence>
<feature type="transmembrane region" description="Helical" evidence="6">
    <location>
        <begin position="149"/>
        <end position="169"/>
    </location>
</feature>
<keyword evidence="9" id="KW-1185">Reference proteome</keyword>
<feature type="transmembrane region" description="Helical" evidence="6">
    <location>
        <begin position="126"/>
        <end position="143"/>
    </location>
</feature>
<dbReference type="InterPro" id="IPR020846">
    <property type="entry name" value="MFS_dom"/>
</dbReference>
<dbReference type="InterPro" id="IPR036259">
    <property type="entry name" value="MFS_trans_sf"/>
</dbReference>
<reference evidence="8 9" key="1">
    <citation type="journal article" date="2012" name="Eukaryot. Cell">
        <title>Genome sequence of the fungus Glarea lozoyensis: the first genome sequence of a species from the Helotiaceae family.</title>
        <authorList>
            <person name="Youssar L."/>
            <person name="Gruening B.A."/>
            <person name="Erxleben A."/>
            <person name="Guenther S."/>
            <person name="Huettel W."/>
        </authorList>
    </citation>
    <scope>NUCLEOTIDE SEQUENCE [LARGE SCALE GENOMIC DNA]</scope>
    <source>
        <strain evidence="9">ATCC 74030 / MF5533</strain>
    </source>
</reference>
<dbReference type="Proteomes" id="UP000005446">
    <property type="component" value="Unassembled WGS sequence"/>
</dbReference>
<comment type="caution">
    <text evidence="8">The sequence shown here is derived from an EMBL/GenBank/DDBJ whole genome shotgun (WGS) entry which is preliminary data.</text>
</comment>
<feature type="transmembrane region" description="Helical" evidence="6">
    <location>
        <begin position="67"/>
        <end position="88"/>
    </location>
</feature>
<dbReference type="PANTHER" id="PTHR23501">
    <property type="entry name" value="MAJOR FACILITATOR SUPERFAMILY"/>
    <property type="match status" value="1"/>
</dbReference>
<feature type="transmembrane region" description="Helical" evidence="6">
    <location>
        <begin position="94"/>
        <end position="114"/>
    </location>
</feature>
<dbReference type="EMBL" id="AGUE01000286">
    <property type="protein sequence ID" value="EHK96068.1"/>
    <property type="molecule type" value="Genomic_DNA"/>
</dbReference>
<evidence type="ECO:0000313" key="9">
    <source>
        <dbReference type="Proteomes" id="UP000005446"/>
    </source>
</evidence>
<dbReference type="AlphaFoldDB" id="H0EZI1"/>
<proteinExistence type="predicted"/>
<dbReference type="GO" id="GO:0005886">
    <property type="term" value="C:plasma membrane"/>
    <property type="evidence" value="ECO:0007669"/>
    <property type="project" value="TreeGrafter"/>
</dbReference>
<dbReference type="OrthoDB" id="10021397at2759"/>
<organism evidence="8 9">
    <name type="scientific">Glarea lozoyensis (strain ATCC 74030 / MF5533)</name>
    <dbReference type="NCBI Taxonomy" id="1104152"/>
    <lineage>
        <taxon>Eukaryota</taxon>
        <taxon>Fungi</taxon>
        <taxon>Dikarya</taxon>
        <taxon>Ascomycota</taxon>
        <taxon>Pezizomycotina</taxon>
        <taxon>Leotiomycetes</taxon>
        <taxon>Helotiales</taxon>
        <taxon>Helotiaceae</taxon>
        <taxon>Glarea</taxon>
    </lineage>
</organism>
<keyword evidence="3 6" id="KW-1133">Transmembrane helix</keyword>
<protein>
    <submittedName>
        <fullName evidence="8">Putative Azole resistance protein 1</fullName>
    </submittedName>
</protein>
<gene>
    <name evidence="8" type="ORF">M7I_8249</name>
</gene>
<evidence type="ECO:0000256" key="1">
    <source>
        <dbReference type="ARBA" id="ARBA00004141"/>
    </source>
</evidence>
<dbReference type="InterPro" id="IPR011701">
    <property type="entry name" value="MFS"/>
</dbReference>
<comment type="subcellular location">
    <subcellularLocation>
        <location evidence="1">Membrane</location>
        <topology evidence="1">Multi-pass membrane protein</topology>
    </subcellularLocation>
</comment>
<name>H0EZI1_GLAL7</name>
<feature type="region of interest" description="Disordered" evidence="5">
    <location>
        <begin position="263"/>
        <end position="291"/>
    </location>
</feature>
<dbReference type="Gene3D" id="1.20.1720.10">
    <property type="entry name" value="Multidrug resistance protein D"/>
    <property type="match status" value="1"/>
</dbReference>
<dbReference type="PROSITE" id="PS50850">
    <property type="entry name" value="MFS"/>
    <property type="match status" value="1"/>
</dbReference>
<sequence length="291" mass="30741">MERILVNKFNSIPATNEPADKMLSNDLDKENEKAVASITLENVHVFEIGSLTSAAAPNSSVFIAGRAISGFGASGIFTGALTTISTILPLAKRGLFIGLITAVYGVASIVGPLVGGALTDHASWRWCFYINLIIGSIMLGGWACSKIGYYHIFMFAPITLGAAGAALIYTENFGGAVFVSVAQNLWANKLAQKLGHITGIDAAEVVKTGAIKITALTQDPETLKVIRAAYKDALRQAFLVALILLGIAMIGTLGVDWKNIKAKDENGDKKDTPNNEEAKEDGNGGEVKVSI</sequence>
<evidence type="ECO:0000256" key="4">
    <source>
        <dbReference type="ARBA" id="ARBA00023136"/>
    </source>
</evidence>
<evidence type="ECO:0000256" key="2">
    <source>
        <dbReference type="ARBA" id="ARBA00022692"/>
    </source>
</evidence>
<accession>H0EZI1</accession>
<dbReference type="GO" id="GO:0022857">
    <property type="term" value="F:transmembrane transporter activity"/>
    <property type="evidence" value="ECO:0007669"/>
    <property type="project" value="InterPro"/>
</dbReference>
<feature type="compositionally biased region" description="Basic and acidic residues" evidence="5">
    <location>
        <begin position="263"/>
        <end position="282"/>
    </location>
</feature>